<evidence type="ECO:0000313" key="2">
    <source>
        <dbReference type="Proteomes" id="UP000177870"/>
    </source>
</evidence>
<organism evidence="1 2">
    <name type="scientific">Moorena producens PAL-8-15-08-1</name>
    <dbReference type="NCBI Taxonomy" id="1458985"/>
    <lineage>
        <taxon>Bacteria</taxon>
        <taxon>Bacillati</taxon>
        <taxon>Cyanobacteriota</taxon>
        <taxon>Cyanophyceae</taxon>
        <taxon>Coleofasciculales</taxon>
        <taxon>Coleofasciculaceae</taxon>
        <taxon>Moorena</taxon>
    </lineage>
</organism>
<dbReference type="AlphaFoldDB" id="A0A1D8TNY6"/>
<dbReference type="SUPFAM" id="SSF53649">
    <property type="entry name" value="Alkaline phosphatase-like"/>
    <property type="match status" value="1"/>
</dbReference>
<dbReference type="EMBL" id="CP017599">
    <property type="protein sequence ID" value="AOW99367.1"/>
    <property type="molecule type" value="Genomic_DNA"/>
</dbReference>
<gene>
    <name evidence="1" type="ORF">BJP34_07760</name>
</gene>
<accession>A0A1D8TNY6</accession>
<name>A0A1D8TNY6_9CYAN</name>
<proteinExistence type="predicted"/>
<dbReference type="InterPro" id="IPR017850">
    <property type="entry name" value="Alkaline_phosphatase_core_sf"/>
</dbReference>
<dbReference type="OrthoDB" id="9779418at2"/>
<dbReference type="Gene3D" id="3.40.720.10">
    <property type="entry name" value="Alkaline Phosphatase, subunit A"/>
    <property type="match status" value="2"/>
</dbReference>
<dbReference type="Proteomes" id="UP000177870">
    <property type="component" value="Chromosome"/>
</dbReference>
<sequence length="558" mass="62639">MKTPVIAIGLDAADPVLLEKWMSQGHLKTLNKIRQEGIYGRLNNTVNYNNNKTVEFSSTEPLWVMFSTGCLPDKTGFWDTIKFYPDTYKVVCDKVYSGYDYKEYNPFYALGDDYRVAAFDVPVSALSDQINGLQILGWGGHYPFVPSHSQPPELLPNIIAQYGKNPVLHKDNGRWWDPVYFKWIQEALKTSISTRSEICRDLLQREPWDLFVTGFGETHSAGHDLWDRSQPDHQLYPYQSKKNGKAGDPMLKIFEAVDDAIAKILAAAPKDAYILCFAVHGMAANVTDLMSMMFLPELLYRYNFPGKYAITPSKIGVTPPAPITRPIRNSWPGEVWRKIYEPNPIKQLFNTWTHKAFLQSGQHGLLSPYPLMKHKVQLGWMPATLYTPLWPKMKAFALPAFADGHIRINLKGRERDGIVEPSEYDALCDNLTDFLYRLTDGRTGEPLVKQVVRTHNVATDDNPKLPDADLVVVWHECPTDVVDSPDVGRIGPITYNRPGGHRARGFLMASGPGITPGSSLPEAHPVDIAPTILTLMGAPIPDYFDGKSLLSPTFSISA</sequence>
<protein>
    <submittedName>
        <fullName evidence="1">Nucleotide pyrophosphatase</fullName>
    </submittedName>
</protein>
<dbReference type="KEGG" id="mpro:BJP34_07760"/>
<dbReference type="STRING" id="1458985.BJP34_07760"/>
<dbReference type="InterPro" id="IPR002591">
    <property type="entry name" value="Phosphodiest/P_Trfase"/>
</dbReference>
<evidence type="ECO:0000313" key="1">
    <source>
        <dbReference type="EMBL" id="AOW99367.1"/>
    </source>
</evidence>
<reference evidence="2" key="1">
    <citation type="submission" date="2016-10" db="EMBL/GenBank/DDBJ databases">
        <title>Comparative genomics uncovers the prolific and rare metabolic potential of the cyanobacterial genus Moorea.</title>
        <authorList>
            <person name="Leao T."/>
            <person name="Castelao G."/>
            <person name="Korobeynikov A."/>
            <person name="Monroe E.A."/>
            <person name="Podell S."/>
            <person name="Glukhov E."/>
            <person name="Allen E."/>
            <person name="Gerwick W.H."/>
            <person name="Gerwick L."/>
        </authorList>
    </citation>
    <scope>NUCLEOTIDE SEQUENCE [LARGE SCALE GENOMIC DNA]</scope>
    <source>
        <strain evidence="2">PAL-8-15-08-1</strain>
    </source>
</reference>
<dbReference type="Pfam" id="PF01663">
    <property type="entry name" value="Phosphodiest"/>
    <property type="match status" value="1"/>
</dbReference>
<dbReference type="RefSeq" id="WP_070391851.1">
    <property type="nucleotide sequence ID" value="NZ_CP017599.1"/>
</dbReference>